<sequence length="342" mass="37284">MTFLVGKIALDVVAGAPNNGLGQDNVAKVKQMRVGRDVHPYVSAQAFRRWLRDSLPADEPRSTVVRSGSGKKQQAYTAGRPDRYLDDDLFGYMVAVKGADTCQRDTVVANGTLVAVAPRRPEKDWGTMSRDFAAGENPVIHEHEFYTAELAGDLLVDLPRVGVFETDGTGLKVALTATAATEAEQGGAEPVELCGTRALRLPIDERRRRVAVLLRTLAGLRGGAKQSLHYGDRTPALVLLAPMKGGVNPFTRVLGVENDKVVFSTDVLREELDAWADELDGPVLLGWAPGFLGRQRARAETELTDLITDERLVLGHPRKVLNELAVDIQAGRRDGWFEDPKA</sequence>
<feature type="compositionally biased region" description="Polar residues" evidence="3">
    <location>
        <begin position="64"/>
        <end position="76"/>
    </location>
</feature>
<dbReference type="OrthoDB" id="9781560at2"/>
<dbReference type="InterPro" id="IPR010154">
    <property type="entry name" value="CRISPR-assoc_Cas7/Cst2/DevR"/>
</dbReference>
<accession>A0A1H6AJ75</accession>
<evidence type="ECO:0000256" key="2">
    <source>
        <dbReference type="ARBA" id="ARBA00025626"/>
    </source>
</evidence>
<dbReference type="NCBIfam" id="TIGR01875">
    <property type="entry name" value="cas_MJ0381"/>
    <property type="match status" value="1"/>
</dbReference>
<organism evidence="4 5">
    <name type="scientific">Thermomonospora echinospora</name>
    <dbReference type="NCBI Taxonomy" id="1992"/>
    <lineage>
        <taxon>Bacteria</taxon>
        <taxon>Bacillati</taxon>
        <taxon>Actinomycetota</taxon>
        <taxon>Actinomycetes</taxon>
        <taxon>Streptosporangiales</taxon>
        <taxon>Thermomonosporaceae</taxon>
        <taxon>Thermomonospora</taxon>
    </lineage>
</organism>
<dbReference type="NCBIfam" id="TIGR02585">
    <property type="entry name" value="cas_Cst2_DevR"/>
    <property type="match status" value="1"/>
</dbReference>
<protein>
    <submittedName>
        <fullName evidence="4">CRISPR-associated autoregulator, Cst2 family</fullName>
    </submittedName>
</protein>
<keyword evidence="1" id="KW-0051">Antiviral defense</keyword>
<reference evidence="5" key="1">
    <citation type="submission" date="2016-10" db="EMBL/GenBank/DDBJ databases">
        <authorList>
            <person name="Varghese N."/>
            <person name="Submissions S."/>
        </authorList>
    </citation>
    <scope>NUCLEOTIDE SEQUENCE [LARGE SCALE GENOMIC DNA]</scope>
    <source>
        <strain evidence="5">DSM 43163</strain>
    </source>
</reference>
<evidence type="ECO:0000313" key="4">
    <source>
        <dbReference type="EMBL" id="SEG48571.1"/>
    </source>
</evidence>
<dbReference type="InterPro" id="IPR013414">
    <property type="entry name" value="Cas7/Cst2/DevR_sub_I-B/Tneap"/>
</dbReference>
<evidence type="ECO:0000256" key="3">
    <source>
        <dbReference type="SAM" id="MobiDB-lite"/>
    </source>
</evidence>
<dbReference type="Proteomes" id="UP000236723">
    <property type="component" value="Unassembled WGS sequence"/>
</dbReference>
<comment type="function">
    <text evidence="2">CRISPR (clustered regularly interspaced short palindromic repeat) is an adaptive immune system that provides protection against mobile genetic elements (viruses, transposable elements and conjugative plasmids). CRISPR clusters contain spacers, sequences complementary to antecedent mobile elements, and target invading nucleic acids. CRISPR clusters are transcribed and processed into CRISPR RNA (crRNA).</text>
</comment>
<dbReference type="EMBL" id="FNVO01000005">
    <property type="protein sequence ID" value="SEG48571.1"/>
    <property type="molecule type" value="Genomic_DNA"/>
</dbReference>
<feature type="region of interest" description="Disordered" evidence="3">
    <location>
        <begin position="58"/>
        <end position="77"/>
    </location>
</feature>
<dbReference type="RefSeq" id="WP_103938427.1">
    <property type="nucleotide sequence ID" value="NZ_FNVO01000005.1"/>
</dbReference>
<keyword evidence="5" id="KW-1185">Reference proteome</keyword>
<proteinExistence type="predicted"/>
<evidence type="ECO:0000256" key="1">
    <source>
        <dbReference type="ARBA" id="ARBA00023118"/>
    </source>
</evidence>
<gene>
    <name evidence="4" type="ORF">SAMN04489712_105482</name>
</gene>
<name>A0A1H6AJ75_9ACTN</name>
<dbReference type="GO" id="GO:0051607">
    <property type="term" value="P:defense response to virus"/>
    <property type="evidence" value="ECO:0007669"/>
    <property type="project" value="UniProtKB-KW"/>
</dbReference>
<evidence type="ECO:0000313" key="5">
    <source>
        <dbReference type="Proteomes" id="UP000236723"/>
    </source>
</evidence>
<dbReference type="AlphaFoldDB" id="A0A1H6AJ75"/>